<gene>
    <name evidence="2" type="ORF">PHPALM_7378</name>
</gene>
<feature type="non-terminal residue" evidence="2">
    <location>
        <position position="615"/>
    </location>
</feature>
<dbReference type="PANTHER" id="PTHR15503:SF22">
    <property type="entry name" value="TRANSPOSON TY3-I GAG POLYPROTEIN"/>
    <property type="match status" value="1"/>
</dbReference>
<dbReference type="Pfam" id="PF08284">
    <property type="entry name" value="RVP_2"/>
    <property type="match status" value="1"/>
</dbReference>
<dbReference type="Pfam" id="PF03732">
    <property type="entry name" value="Retrotrans_gag"/>
    <property type="match status" value="1"/>
</dbReference>
<sequence>MDREEFPHLTDAQFESVRKMVGIFGGNALRSLAAASPAEQVERIEAFDTLKVNPYEGKEGENLHFWVREVELAMDAALISAERLRVAFAMSNLGGRVKTWAYTREATTPGCFTTWAQLCQQLRAAFLPANYEYRQLSRFLAYKQGKRELHEYIQEMRVLATYAVGNPLPEHIKVTVFMDGLKVSPSRTQLVRVHVNTMEEAIQIALQQEDSHRQARTLTSVWQGHNASSGAVQGAPAAGASTGPVPMELETRKSSGGLLVVHASVRGYEDPFRVLIDSGASTNFARRQTVARNGDKYTDALRESEGREQVSVRLADGTVVNVPGVRMDLAVKFEVFESTELFLVLDMDKYDLILGMPWLEKQGPWIDWLGKTIEASRPAVSDRALVSNVPPLSGTGAPEMVAKALTRPKKYLNSSSVMDEGGLEGFTKQRATRLGSEILKKPADPVYPLVKEFSEVVSKHPPSQLPPYRGVWHEIDLVPGTKYCVTKQWPLPREQCEVIDAFFADKAKSGMVRESTSPHSPPTFCVRKPNEKWRLVHAHNKLNNATVPAQTLIPRKDVLLNNMSGCTLYSAQGMVRESTSPHSPPTFCVRKPNEKWRLVHAHNKLNNATVPAQTL</sequence>
<dbReference type="InterPro" id="IPR021109">
    <property type="entry name" value="Peptidase_aspartic_dom_sf"/>
</dbReference>
<proteinExistence type="predicted"/>
<dbReference type="AlphaFoldDB" id="A0A2P4YCH5"/>
<evidence type="ECO:0000313" key="2">
    <source>
        <dbReference type="EMBL" id="POM75511.1"/>
    </source>
</evidence>
<protein>
    <submittedName>
        <fullName evidence="2">Gag protein</fullName>
    </submittedName>
</protein>
<dbReference type="GO" id="GO:0004190">
    <property type="term" value="F:aspartic-type endopeptidase activity"/>
    <property type="evidence" value="ECO:0007669"/>
    <property type="project" value="InterPro"/>
</dbReference>
<dbReference type="Proteomes" id="UP000237271">
    <property type="component" value="Unassembled WGS sequence"/>
</dbReference>
<evidence type="ECO:0000259" key="1">
    <source>
        <dbReference type="Pfam" id="PF03732"/>
    </source>
</evidence>
<feature type="domain" description="Retrotransposon gag" evidence="1">
    <location>
        <begin position="88"/>
        <end position="182"/>
    </location>
</feature>
<dbReference type="InterPro" id="IPR001969">
    <property type="entry name" value="Aspartic_peptidase_AS"/>
</dbReference>
<accession>A0A2P4YCH5</accession>
<organism evidence="2 3">
    <name type="scientific">Phytophthora palmivora</name>
    <dbReference type="NCBI Taxonomy" id="4796"/>
    <lineage>
        <taxon>Eukaryota</taxon>
        <taxon>Sar</taxon>
        <taxon>Stramenopiles</taxon>
        <taxon>Oomycota</taxon>
        <taxon>Peronosporomycetes</taxon>
        <taxon>Peronosporales</taxon>
        <taxon>Peronosporaceae</taxon>
        <taxon>Phytophthora</taxon>
    </lineage>
</organism>
<dbReference type="GO" id="GO:0006508">
    <property type="term" value="P:proteolysis"/>
    <property type="evidence" value="ECO:0007669"/>
    <property type="project" value="InterPro"/>
</dbReference>
<comment type="caution">
    <text evidence="2">The sequence shown here is derived from an EMBL/GenBank/DDBJ whole genome shotgun (WGS) entry which is preliminary data.</text>
</comment>
<keyword evidence="3" id="KW-1185">Reference proteome</keyword>
<dbReference type="SUPFAM" id="SSF56672">
    <property type="entry name" value="DNA/RNA polymerases"/>
    <property type="match status" value="2"/>
</dbReference>
<reference evidence="2 3" key="1">
    <citation type="journal article" date="2017" name="Genome Biol. Evol.">
        <title>Phytophthora megakarya and P. palmivora, closely related causal agents of cacao black pod rot, underwent increases in genome sizes and gene numbers by different mechanisms.</title>
        <authorList>
            <person name="Ali S.S."/>
            <person name="Shao J."/>
            <person name="Lary D.J."/>
            <person name="Kronmiller B."/>
            <person name="Shen D."/>
            <person name="Strem M.D."/>
            <person name="Amoako-Attah I."/>
            <person name="Akrofi A.Y."/>
            <person name="Begoude B.A."/>
            <person name="Ten Hoopen G.M."/>
            <person name="Coulibaly K."/>
            <person name="Kebe B.I."/>
            <person name="Melnick R.L."/>
            <person name="Guiltinan M.J."/>
            <person name="Tyler B.M."/>
            <person name="Meinhardt L.W."/>
            <person name="Bailey B.A."/>
        </authorList>
    </citation>
    <scope>NUCLEOTIDE SEQUENCE [LARGE SCALE GENOMIC DNA]</scope>
    <source>
        <strain evidence="3">sbr112.9</strain>
    </source>
</reference>
<dbReference type="EMBL" id="NCKW01003783">
    <property type="protein sequence ID" value="POM75511.1"/>
    <property type="molecule type" value="Genomic_DNA"/>
</dbReference>
<dbReference type="Gene3D" id="3.10.10.10">
    <property type="entry name" value="HIV Type 1 Reverse Transcriptase, subunit A, domain 1"/>
    <property type="match status" value="2"/>
</dbReference>
<dbReference type="OrthoDB" id="1113481at2759"/>
<name>A0A2P4YCH5_9STRA</name>
<dbReference type="SUPFAM" id="SSF50630">
    <property type="entry name" value="Acid proteases"/>
    <property type="match status" value="1"/>
</dbReference>
<dbReference type="InterPro" id="IPR032567">
    <property type="entry name" value="RTL1-rel"/>
</dbReference>
<dbReference type="CDD" id="cd00303">
    <property type="entry name" value="retropepsin_like"/>
    <property type="match status" value="1"/>
</dbReference>
<dbReference type="Gene3D" id="2.40.70.10">
    <property type="entry name" value="Acid Proteases"/>
    <property type="match status" value="1"/>
</dbReference>
<dbReference type="PROSITE" id="PS00141">
    <property type="entry name" value="ASP_PROTEASE"/>
    <property type="match status" value="1"/>
</dbReference>
<dbReference type="InterPro" id="IPR005162">
    <property type="entry name" value="Retrotrans_gag_dom"/>
</dbReference>
<dbReference type="PANTHER" id="PTHR15503">
    <property type="entry name" value="LDOC1 RELATED"/>
    <property type="match status" value="1"/>
</dbReference>
<evidence type="ECO:0000313" key="3">
    <source>
        <dbReference type="Proteomes" id="UP000237271"/>
    </source>
</evidence>
<dbReference type="InterPro" id="IPR043502">
    <property type="entry name" value="DNA/RNA_pol_sf"/>
</dbReference>